<reference evidence="1 2" key="1">
    <citation type="submission" date="2020-07" db="EMBL/GenBank/DDBJ databases">
        <title>Comparative genomics of pyrophilous fungi reveals a link between fire events and developmental genes.</title>
        <authorList>
            <consortium name="DOE Joint Genome Institute"/>
            <person name="Steindorff A.S."/>
            <person name="Carver A."/>
            <person name="Calhoun S."/>
            <person name="Stillman K."/>
            <person name="Liu H."/>
            <person name="Lipzen A."/>
            <person name="Pangilinan J."/>
            <person name="Labutti K."/>
            <person name="Bruns T.D."/>
            <person name="Grigoriev I.V."/>
        </authorList>
    </citation>
    <scope>NUCLEOTIDE SEQUENCE [LARGE SCALE GENOMIC DNA]</scope>
    <source>
        <strain evidence="1 2">CBS 144469</strain>
    </source>
</reference>
<keyword evidence="2" id="KW-1185">Reference proteome</keyword>
<dbReference type="EMBL" id="JACGCI010000067">
    <property type="protein sequence ID" value="KAF6748952.1"/>
    <property type="molecule type" value="Genomic_DNA"/>
</dbReference>
<comment type="caution">
    <text evidence="1">The sequence shown here is derived from an EMBL/GenBank/DDBJ whole genome shotgun (WGS) entry which is preliminary data.</text>
</comment>
<organism evidence="1 2">
    <name type="scientific">Ephemerocybe angulata</name>
    <dbReference type="NCBI Taxonomy" id="980116"/>
    <lineage>
        <taxon>Eukaryota</taxon>
        <taxon>Fungi</taxon>
        <taxon>Dikarya</taxon>
        <taxon>Basidiomycota</taxon>
        <taxon>Agaricomycotina</taxon>
        <taxon>Agaricomycetes</taxon>
        <taxon>Agaricomycetidae</taxon>
        <taxon>Agaricales</taxon>
        <taxon>Agaricineae</taxon>
        <taxon>Psathyrellaceae</taxon>
        <taxon>Ephemerocybe</taxon>
    </lineage>
</organism>
<dbReference type="AlphaFoldDB" id="A0A8H6M284"/>
<gene>
    <name evidence="1" type="ORF">DFP72DRAFT_853071</name>
</gene>
<dbReference type="Proteomes" id="UP000521943">
    <property type="component" value="Unassembled WGS sequence"/>
</dbReference>
<sequence>MDLLPTMKLCGYSKFSAHLGFRAVIMVRQSRGQPWIQAITSPEDQDELVSSQATMQVLPAEPQWLWEADSRNTHLCQGLQMELDTGTRRYHILKWTFQGQDLAIRSRIIKRPAIIPIKMASPRPLGLKGAQSAANPEYTFASTEAPSLRFQLAAYRVIASFAAHFDEKKWTPTELMAAFTVASFIGMITGGVVCKNAVLG</sequence>
<accession>A0A8H6M284</accession>
<evidence type="ECO:0000313" key="2">
    <source>
        <dbReference type="Proteomes" id="UP000521943"/>
    </source>
</evidence>
<proteinExistence type="predicted"/>
<name>A0A8H6M284_9AGAR</name>
<protein>
    <submittedName>
        <fullName evidence="1">Uncharacterized protein</fullName>
    </submittedName>
</protein>
<evidence type="ECO:0000313" key="1">
    <source>
        <dbReference type="EMBL" id="KAF6748952.1"/>
    </source>
</evidence>